<dbReference type="Pfam" id="PF21601">
    <property type="entry name" value="GldM_2nd"/>
    <property type="match status" value="1"/>
</dbReference>
<dbReference type="Proteomes" id="UP000664369">
    <property type="component" value="Unassembled WGS sequence"/>
</dbReference>
<organism evidence="2 3">
    <name type="scientific">Hymenobacter negativus</name>
    <dbReference type="NCBI Taxonomy" id="2795026"/>
    <lineage>
        <taxon>Bacteria</taxon>
        <taxon>Pseudomonadati</taxon>
        <taxon>Bacteroidota</taxon>
        <taxon>Cytophagia</taxon>
        <taxon>Cytophagales</taxon>
        <taxon>Hymenobacteraceae</taxon>
        <taxon>Hymenobacter</taxon>
    </lineage>
</organism>
<feature type="domain" description="Gliding motility-associated protein GldM first immunoglobulin-like" evidence="1">
    <location>
        <begin position="224"/>
        <end position="318"/>
    </location>
</feature>
<keyword evidence="3" id="KW-1185">Reference proteome</keyword>
<name>A0ABS3QMS0_9BACT</name>
<protein>
    <recommendedName>
        <fullName evidence="1">Gliding motility-associated protein GldM first immunoglobulin-like domain-containing protein</fullName>
    </recommendedName>
</protein>
<comment type="caution">
    <text evidence="2">The sequence shown here is derived from an EMBL/GenBank/DDBJ whole genome shotgun (WGS) entry which is preliminary data.</text>
</comment>
<evidence type="ECO:0000259" key="1">
    <source>
        <dbReference type="Pfam" id="PF21601"/>
    </source>
</evidence>
<sequence>MKLRTLLHVFFSVTDCAERLVRLALLLPLAGTAFSCQGPSSQQLSVVRLHQLEGALLGGNDNLSKVNASQFQQMEIQAHATGMRPADQAVLSQARALHDSARALSWYLRSLRERLNQRTHGPDLLEQLATRGAVGEFMRVPADSLRQRLSNYEHLLQQTDATTSEHPTRAPGQYALAPFDFEHTTLAGALVALSRYETELLLQEETALARMSAKLTPSRLRSALHTMVSAQTSSISPGATYRAQVQVAQARFQPGALTMMVNGRPIPVGPDGIGHVELPTSALRQGTRLQTYWDGSITVRISSRDSTFRLRVPYTVVK</sequence>
<reference evidence="2 3" key="1">
    <citation type="submission" date="2021-03" db="EMBL/GenBank/DDBJ databases">
        <authorList>
            <person name="Kim M.K."/>
        </authorList>
    </citation>
    <scope>NUCLEOTIDE SEQUENCE [LARGE SCALE GENOMIC DNA]</scope>
    <source>
        <strain evidence="2 3">BT442</strain>
    </source>
</reference>
<gene>
    <name evidence="2" type="ORF">J4E00_24850</name>
</gene>
<dbReference type="InterPro" id="IPR048405">
    <property type="entry name" value="GldM_Ig-like-1"/>
</dbReference>
<accession>A0ABS3QMS0</accession>
<proteinExistence type="predicted"/>
<evidence type="ECO:0000313" key="3">
    <source>
        <dbReference type="Proteomes" id="UP000664369"/>
    </source>
</evidence>
<evidence type="ECO:0000313" key="2">
    <source>
        <dbReference type="EMBL" id="MBO2012318.1"/>
    </source>
</evidence>
<dbReference type="EMBL" id="JAGETZ010000016">
    <property type="protein sequence ID" value="MBO2012318.1"/>
    <property type="molecule type" value="Genomic_DNA"/>
</dbReference>